<feature type="coiled-coil region" evidence="1">
    <location>
        <begin position="352"/>
        <end position="581"/>
    </location>
</feature>
<comment type="caution">
    <text evidence="3">The sequence shown here is derived from an EMBL/GenBank/DDBJ whole genome shotgun (WGS) entry which is preliminary data.</text>
</comment>
<keyword evidence="1" id="KW-0175">Coiled coil</keyword>
<dbReference type="InParanoid" id="A0A482XBB1"/>
<feature type="coiled-coil region" evidence="1">
    <location>
        <begin position="127"/>
        <end position="186"/>
    </location>
</feature>
<dbReference type="SMR" id="A0A482XBB1"/>
<reference evidence="3 4" key="1">
    <citation type="journal article" date="2017" name="Gigascience">
        <title>Genome sequence of the small brown planthopper, Laodelphax striatellus.</title>
        <authorList>
            <person name="Zhu J."/>
            <person name="Jiang F."/>
            <person name="Wang X."/>
            <person name="Yang P."/>
            <person name="Bao Y."/>
            <person name="Zhao W."/>
            <person name="Wang W."/>
            <person name="Lu H."/>
            <person name="Wang Q."/>
            <person name="Cui N."/>
            <person name="Li J."/>
            <person name="Chen X."/>
            <person name="Luo L."/>
            <person name="Yu J."/>
            <person name="Kang L."/>
            <person name="Cui F."/>
        </authorList>
    </citation>
    <scope>NUCLEOTIDE SEQUENCE [LARGE SCALE GENOMIC DNA]</scope>
    <source>
        <strain evidence="3">Lst14</strain>
    </source>
</reference>
<keyword evidence="4" id="KW-1185">Reference proteome</keyword>
<evidence type="ECO:0000256" key="2">
    <source>
        <dbReference type="SAM" id="MobiDB-lite"/>
    </source>
</evidence>
<dbReference type="OrthoDB" id="5848685at2759"/>
<protein>
    <recommendedName>
        <fullName evidence="5">GRIP domain-containing protein</fullName>
    </recommendedName>
</protein>
<evidence type="ECO:0000256" key="1">
    <source>
        <dbReference type="SAM" id="Coils"/>
    </source>
</evidence>
<dbReference type="Proteomes" id="UP000291343">
    <property type="component" value="Unassembled WGS sequence"/>
</dbReference>
<sequence>MFNNMKNKIREKTGSELPKFSLGQIQQKVGLGRHSRQGSETSLSSIAPEDDVRSIQQSPPPPSATAPPPTTATLLEDPPASPLGLKPVNNELVLADGKSLTPKDLTRLAKREDEWRSRLEKRDAEWTTKLERREAELTRLLEDKEREWRKQEQSLTEDLLRSTRELKDALKMAEECKRKMVQHQEDKDQLEGFQNQELSKIKHLLLQKEQENAENGSALKEATALVETLKQEVNRLRPFEEQISNFQDDIECLRHSSEKERWLLSSQLAQSEETVRHLRDRVAVLTCRSEAECVALGATLSSDERVQALLGERALLERRLEEAHVHLSDIKASWSGQISALETQVGRLSRQAGEEGVERRRAEQKIVELEAKLEEEQKEKQRLVAKLERTASERDNLAQELKNVAQDVAITKSENVDLSEKVIDAEKKCLEYLAENERLTQELMDEKLKSKESVSGSADHNNELLVEQLAQITRELESLKEKNEELEKAAQAIREERDGISLKTAQMSAELKIANQQLEVQQQEYNSLHLRLSEQLSKEAQEQEAHAEEYKKNENSFSHLEQELQATISDLQDQLGDKNKAQHLTRAVATLLKFSPEEERLLRDTLEWKMSWFGSRPRLPSSSS</sequence>
<dbReference type="EMBL" id="QKKF02013261">
    <property type="protein sequence ID" value="RZF43036.1"/>
    <property type="molecule type" value="Genomic_DNA"/>
</dbReference>
<dbReference type="STRING" id="195883.A0A482XBB1"/>
<dbReference type="AlphaFoldDB" id="A0A482XBB1"/>
<evidence type="ECO:0000313" key="3">
    <source>
        <dbReference type="EMBL" id="RZF43036.1"/>
    </source>
</evidence>
<accession>A0A482XBB1</accession>
<evidence type="ECO:0000313" key="4">
    <source>
        <dbReference type="Proteomes" id="UP000291343"/>
    </source>
</evidence>
<feature type="compositionally biased region" description="Pro residues" evidence="2">
    <location>
        <begin position="58"/>
        <end position="70"/>
    </location>
</feature>
<dbReference type="FunCoup" id="A0A482XBB1">
    <property type="interactions" value="1386"/>
</dbReference>
<name>A0A482XBB1_LAOST</name>
<gene>
    <name evidence="3" type="ORF">LSTR_LSTR001214</name>
</gene>
<organism evidence="3 4">
    <name type="scientific">Laodelphax striatellus</name>
    <name type="common">Small brown planthopper</name>
    <name type="synonym">Delphax striatella</name>
    <dbReference type="NCBI Taxonomy" id="195883"/>
    <lineage>
        <taxon>Eukaryota</taxon>
        <taxon>Metazoa</taxon>
        <taxon>Ecdysozoa</taxon>
        <taxon>Arthropoda</taxon>
        <taxon>Hexapoda</taxon>
        <taxon>Insecta</taxon>
        <taxon>Pterygota</taxon>
        <taxon>Neoptera</taxon>
        <taxon>Paraneoptera</taxon>
        <taxon>Hemiptera</taxon>
        <taxon>Auchenorrhyncha</taxon>
        <taxon>Fulgoroidea</taxon>
        <taxon>Delphacidae</taxon>
        <taxon>Criomorphinae</taxon>
        <taxon>Laodelphax</taxon>
    </lineage>
</organism>
<evidence type="ECO:0008006" key="5">
    <source>
        <dbReference type="Google" id="ProtNLM"/>
    </source>
</evidence>
<proteinExistence type="predicted"/>
<feature type="region of interest" description="Disordered" evidence="2">
    <location>
        <begin position="1"/>
        <end position="88"/>
    </location>
</feature>